<evidence type="ECO:0000259" key="7">
    <source>
        <dbReference type="Pfam" id="PF02897"/>
    </source>
</evidence>
<feature type="domain" description="Peptidase S9 prolyl oligopeptidase catalytic" evidence="6">
    <location>
        <begin position="487"/>
        <end position="694"/>
    </location>
</feature>
<gene>
    <name evidence="8" type="ORF">Q764_09950</name>
</gene>
<dbReference type="InterPro" id="IPR001375">
    <property type="entry name" value="Peptidase_S9_cat"/>
</dbReference>
<evidence type="ECO:0000256" key="4">
    <source>
        <dbReference type="ARBA" id="ARBA00022825"/>
    </source>
</evidence>
<keyword evidence="5" id="KW-0732">Signal</keyword>
<evidence type="ECO:0000256" key="2">
    <source>
        <dbReference type="ARBA" id="ARBA00022670"/>
    </source>
</evidence>
<name>A0A0A2M8V0_9FLAO</name>
<comment type="similarity">
    <text evidence="1">Belongs to the peptidase S9A family.</text>
</comment>
<dbReference type="SUPFAM" id="SSF50993">
    <property type="entry name" value="Peptidase/esterase 'gauge' domain"/>
    <property type="match status" value="1"/>
</dbReference>
<dbReference type="InterPro" id="IPR002471">
    <property type="entry name" value="Pept_S9_AS"/>
</dbReference>
<dbReference type="GO" id="GO:0005829">
    <property type="term" value="C:cytosol"/>
    <property type="evidence" value="ECO:0007669"/>
    <property type="project" value="TreeGrafter"/>
</dbReference>
<dbReference type="EMBL" id="JRLW01000012">
    <property type="protein sequence ID" value="KGO89102.1"/>
    <property type="molecule type" value="Genomic_DNA"/>
</dbReference>
<dbReference type="Pfam" id="PF02897">
    <property type="entry name" value="Peptidase_S9_N"/>
    <property type="match status" value="1"/>
</dbReference>
<evidence type="ECO:0000256" key="5">
    <source>
        <dbReference type="SAM" id="SignalP"/>
    </source>
</evidence>
<dbReference type="InterPro" id="IPR023302">
    <property type="entry name" value="Pept_S9A_N"/>
</dbReference>
<accession>A0A0A2M8V0</accession>
<dbReference type="PANTHER" id="PTHR42881">
    <property type="entry name" value="PROLYL ENDOPEPTIDASE"/>
    <property type="match status" value="1"/>
</dbReference>
<dbReference type="InterPro" id="IPR002470">
    <property type="entry name" value="Peptidase_S9A"/>
</dbReference>
<dbReference type="OrthoDB" id="9801421at2"/>
<sequence length="695" mass="79953">MTKSALALLFLFFAFFSFSQNTVPTKKIPETYKKHNTNITDDYAWLEKSETAEVKAWVTAQNELVEKHYVDVKKKHSSAYKIKEYDFYSSNPMPSQIGRYFYSLYRKDKATPASLFYRKTLNDSPVELFNPSRIYNNSNVFITDFFPSRHSKYVACEVNTNGSDKHEVKFVNITNNVALQETLTDVKYSDMNWNEDKGVFYTKNSNTRVFEIDSTFQLFYHEMGTSQIKDKLIFDATVSGNTFSYFTAENKLFIVENSKSEGKKIYHYASLTEPELKLQRFLEQESSAFHLLKIRKGKVYFSSGAYDWGEIRAFDFNDRSSETSVIPQIYTHLLVNSYFLDEYIVCKYKTIGKNYMIVYDYSGKFIRKFDIPYGMDFTMRFYDSTAKELFVSFFSHTIPYQNYRLNLENGEANHYFNDYIKPKPTIFPLNYFETKSITYKNRDNIDIPVTIIHKKGIALDGNNPTLLEAYGGFGMVSGPHYDTGLLHFLNKGGVYAFAEIRGGGERGKKWHTEGKGLKKINAFNDFIDAAEFLIREKYTSPNRLGISGGSHGGLVVGVAITQRPELFKVAIPIAGKYDMIKADLFTNGKINTAEYGSPDTPEGFEALLAYSPFHNIKETVNYPTTLIIAGDNDDRVTPFQSYKFAAKLQNREAQKNPVFLKTNQDAGHSGKVATYKDRIAEKAFFYDFLMYHLNQ</sequence>
<proteinExistence type="inferred from homology"/>
<dbReference type="GO" id="GO:0004252">
    <property type="term" value="F:serine-type endopeptidase activity"/>
    <property type="evidence" value="ECO:0007669"/>
    <property type="project" value="InterPro"/>
</dbReference>
<keyword evidence="2" id="KW-0645">Protease</keyword>
<dbReference type="PROSITE" id="PS00708">
    <property type="entry name" value="PRO_ENDOPEP_SER"/>
    <property type="match status" value="1"/>
</dbReference>
<evidence type="ECO:0000256" key="3">
    <source>
        <dbReference type="ARBA" id="ARBA00022801"/>
    </source>
</evidence>
<protein>
    <recommendedName>
        <fullName evidence="10">Prolyl oligopeptidase</fullName>
    </recommendedName>
</protein>
<dbReference type="Gene3D" id="2.130.10.120">
    <property type="entry name" value="Prolyl oligopeptidase, N-terminal domain"/>
    <property type="match status" value="1"/>
</dbReference>
<dbReference type="InterPro" id="IPR029058">
    <property type="entry name" value="AB_hydrolase_fold"/>
</dbReference>
<dbReference type="PRINTS" id="PR00862">
    <property type="entry name" value="PROLIGOPTASE"/>
</dbReference>
<evidence type="ECO:0008006" key="10">
    <source>
        <dbReference type="Google" id="ProtNLM"/>
    </source>
</evidence>
<dbReference type="GO" id="GO:0070012">
    <property type="term" value="F:oligopeptidase activity"/>
    <property type="evidence" value="ECO:0007669"/>
    <property type="project" value="TreeGrafter"/>
</dbReference>
<dbReference type="Proteomes" id="UP000030121">
    <property type="component" value="Unassembled WGS sequence"/>
</dbReference>
<comment type="caution">
    <text evidence="8">The sequence shown here is derived from an EMBL/GenBank/DDBJ whole genome shotgun (WGS) entry which is preliminary data.</text>
</comment>
<keyword evidence="4" id="KW-0720">Serine protease</keyword>
<evidence type="ECO:0000313" key="8">
    <source>
        <dbReference type="EMBL" id="KGO89102.1"/>
    </source>
</evidence>
<evidence type="ECO:0000259" key="6">
    <source>
        <dbReference type="Pfam" id="PF00326"/>
    </source>
</evidence>
<dbReference type="SUPFAM" id="SSF53474">
    <property type="entry name" value="alpha/beta-Hydrolases"/>
    <property type="match status" value="1"/>
</dbReference>
<feature type="chain" id="PRO_5002002986" description="Prolyl oligopeptidase" evidence="5">
    <location>
        <begin position="20"/>
        <end position="695"/>
    </location>
</feature>
<dbReference type="PANTHER" id="PTHR42881:SF13">
    <property type="entry name" value="PROLYL ENDOPEPTIDASE"/>
    <property type="match status" value="1"/>
</dbReference>
<feature type="signal peptide" evidence="5">
    <location>
        <begin position="1"/>
        <end position="19"/>
    </location>
</feature>
<evidence type="ECO:0000256" key="1">
    <source>
        <dbReference type="ARBA" id="ARBA00005228"/>
    </source>
</evidence>
<reference evidence="8 9" key="1">
    <citation type="submission" date="2013-09" db="EMBL/GenBank/DDBJ databases">
        <authorList>
            <person name="Zeng Z."/>
            <person name="Chen C."/>
        </authorList>
    </citation>
    <scope>NUCLEOTIDE SEQUENCE [LARGE SCALE GENOMIC DNA]</scope>
    <source>
        <strain evidence="8 9">GH29-5</strain>
    </source>
</reference>
<dbReference type="eggNOG" id="COG1505">
    <property type="taxonomic scope" value="Bacteria"/>
</dbReference>
<keyword evidence="3" id="KW-0378">Hydrolase</keyword>
<organism evidence="8 9">
    <name type="scientific">Flavobacterium suncheonense GH29-5 = DSM 17707</name>
    <dbReference type="NCBI Taxonomy" id="1121899"/>
    <lineage>
        <taxon>Bacteria</taxon>
        <taxon>Pseudomonadati</taxon>
        <taxon>Bacteroidota</taxon>
        <taxon>Flavobacteriia</taxon>
        <taxon>Flavobacteriales</taxon>
        <taxon>Flavobacteriaceae</taxon>
        <taxon>Flavobacterium</taxon>
    </lineage>
</organism>
<keyword evidence="9" id="KW-1185">Reference proteome</keyword>
<dbReference type="Gene3D" id="3.40.50.1820">
    <property type="entry name" value="alpha/beta hydrolase"/>
    <property type="match status" value="1"/>
</dbReference>
<dbReference type="RefSeq" id="WP_026980538.1">
    <property type="nucleotide sequence ID" value="NZ_AUCZ01000010.1"/>
</dbReference>
<evidence type="ECO:0000313" key="9">
    <source>
        <dbReference type="Proteomes" id="UP000030121"/>
    </source>
</evidence>
<feature type="domain" description="Peptidase S9A N-terminal" evidence="7">
    <location>
        <begin position="26"/>
        <end position="413"/>
    </location>
</feature>
<dbReference type="InterPro" id="IPR051167">
    <property type="entry name" value="Prolyl_oligopep/macrocyclase"/>
</dbReference>
<dbReference type="AlphaFoldDB" id="A0A0A2M8V0"/>
<dbReference type="GO" id="GO:0006508">
    <property type="term" value="P:proteolysis"/>
    <property type="evidence" value="ECO:0007669"/>
    <property type="project" value="UniProtKB-KW"/>
</dbReference>
<dbReference type="Pfam" id="PF00326">
    <property type="entry name" value="Peptidase_S9"/>
    <property type="match status" value="1"/>
</dbReference>